<keyword evidence="3 5" id="KW-0863">Zinc-finger</keyword>
<dbReference type="InterPro" id="IPR013087">
    <property type="entry name" value="Znf_C2H2_type"/>
</dbReference>
<evidence type="ECO:0000256" key="5">
    <source>
        <dbReference type="PROSITE-ProRule" id="PRU00042"/>
    </source>
</evidence>
<evidence type="ECO:0000259" key="6">
    <source>
        <dbReference type="PROSITE" id="PS50157"/>
    </source>
</evidence>
<gene>
    <name evidence="7" type="ORF">HOLleu_25703</name>
</gene>
<dbReference type="InterPro" id="IPR050717">
    <property type="entry name" value="C2H2-ZF_Transcription_Reg"/>
</dbReference>
<keyword evidence="8" id="KW-1185">Reference proteome</keyword>
<keyword evidence="4" id="KW-0862">Zinc</keyword>
<proteinExistence type="predicted"/>
<dbReference type="SMART" id="SM00355">
    <property type="entry name" value="ZnF_C2H2"/>
    <property type="match status" value="2"/>
</dbReference>
<accession>A0A9Q1H3N9</accession>
<sequence length="81" mass="9426">MPEGPGGQMRNLETFPKLDGKCCRFCHKRFSQSGVRRRHERIHTGIKEYFCRICGKAFARADSLRDHQSTGSHLAREKMFK</sequence>
<keyword evidence="2" id="KW-0677">Repeat</keyword>
<keyword evidence="1" id="KW-0479">Metal-binding</keyword>
<evidence type="ECO:0000256" key="3">
    <source>
        <dbReference type="ARBA" id="ARBA00022771"/>
    </source>
</evidence>
<dbReference type="Proteomes" id="UP001152320">
    <property type="component" value="Chromosome 12"/>
</dbReference>
<evidence type="ECO:0000256" key="2">
    <source>
        <dbReference type="ARBA" id="ARBA00022737"/>
    </source>
</evidence>
<organism evidence="7 8">
    <name type="scientific">Holothuria leucospilota</name>
    <name type="common">Black long sea cucumber</name>
    <name type="synonym">Mertensiothuria leucospilota</name>
    <dbReference type="NCBI Taxonomy" id="206669"/>
    <lineage>
        <taxon>Eukaryota</taxon>
        <taxon>Metazoa</taxon>
        <taxon>Echinodermata</taxon>
        <taxon>Eleutherozoa</taxon>
        <taxon>Echinozoa</taxon>
        <taxon>Holothuroidea</taxon>
        <taxon>Aspidochirotacea</taxon>
        <taxon>Aspidochirotida</taxon>
        <taxon>Holothuriidae</taxon>
        <taxon>Holothuria</taxon>
    </lineage>
</organism>
<dbReference type="OrthoDB" id="654211at2759"/>
<dbReference type="PROSITE" id="PS50157">
    <property type="entry name" value="ZINC_FINGER_C2H2_2"/>
    <property type="match status" value="2"/>
</dbReference>
<feature type="domain" description="C2H2-type" evidence="6">
    <location>
        <begin position="21"/>
        <end position="48"/>
    </location>
</feature>
<dbReference type="PANTHER" id="PTHR14196:SF12">
    <property type="entry name" value="ZINC FINGER PROTEIN 208-LIKE"/>
    <property type="match status" value="1"/>
</dbReference>
<reference evidence="7" key="1">
    <citation type="submission" date="2021-10" db="EMBL/GenBank/DDBJ databases">
        <title>Tropical sea cucumber genome reveals ecological adaptation and Cuvierian tubules defense mechanism.</title>
        <authorList>
            <person name="Chen T."/>
        </authorList>
    </citation>
    <scope>NUCLEOTIDE SEQUENCE</scope>
    <source>
        <strain evidence="7">Nanhai2018</strain>
        <tissue evidence="7">Muscle</tissue>
    </source>
</reference>
<dbReference type="GO" id="GO:0000981">
    <property type="term" value="F:DNA-binding transcription factor activity, RNA polymerase II-specific"/>
    <property type="evidence" value="ECO:0007669"/>
    <property type="project" value="TreeGrafter"/>
</dbReference>
<evidence type="ECO:0000313" key="7">
    <source>
        <dbReference type="EMBL" id="KAJ8032234.1"/>
    </source>
</evidence>
<dbReference type="GO" id="GO:0008270">
    <property type="term" value="F:zinc ion binding"/>
    <property type="evidence" value="ECO:0007669"/>
    <property type="project" value="UniProtKB-KW"/>
</dbReference>
<evidence type="ECO:0000256" key="1">
    <source>
        <dbReference type="ARBA" id="ARBA00022723"/>
    </source>
</evidence>
<dbReference type="GO" id="GO:0005634">
    <property type="term" value="C:nucleus"/>
    <property type="evidence" value="ECO:0007669"/>
    <property type="project" value="TreeGrafter"/>
</dbReference>
<dbReference type="PROSITE" id="PS00028">
    <property type="entry name" value="ZINC_FINGER_C2H2_1"/>
    <property type="match status" value="2"/>
</dbReference>
<dbReference type="Gene3D" id="3.30.160.60">
    <property type="entry name" value="Classic Zinc Finger"/>
    <property type="match status" value="2"/>
</dbReference>
<dbReference type="InterPro" id="IPR036236">
    <property type="entry name" value="Znf_C2H2_sf"/>
</dbReference>
<dbReference type="GO" id="GO:0000977">
    <property type="term" value="F:RNA polymerase II transcription regulatory region sequence-specific DNA binding"/>
    <property type="evidence" value="ECO:0007669"/>
    <property type="project" value="TreeGrafter"/>
</dbReference>
<dbReference type="FunFam" id="3.30.160.60:FF:000688">
    <property type="entry name" value="zinc finger protein 197 isoform X1"/>
    <property type="match status" value="1"/>
</dbReference>
<dbReference type="PANTHER" id="PTHR14196">
    <property type="entry name" value="ODD-SKIPPED - RELATED"/>
    <property type="match status" value="1"/>
</dbReference>
<evidence type="ECO:0000256" key="4">
    <source>
        <dbReference type="ARBA" id="ARBA00022833"/>
    </source>
</evidence>
<protein>
    <submittedName>
        <fullName evidence="7">PR domain zinc finger protein 12</fullName>
    </submittedName>
</protein>
<dbReference type="Pfam" id="PF00096">
    <property type="entry name" value="zf-C2H2"/>
    <property type="match status" value="1"/>
</dbReference>
<evidence type="ECO:0000313" key="8">
    <source>
        <dbReference type="Proteomes" id="UP001152320"/>
    </source>
</evidence>
<comment type="caution">
    <text evidence="7">The sequence shown here is derived from an EMBL/GenBank/DDBJ whole genome shotgun (WGS) entry which is preliminary data.</text>
</comment>
<feature type="domain" description="C2H2-type" evidence="6">
    <location>
        <begin position="49"/>
        <end position="78"/>
    </location>
</feature>
<dbReference type="AlphaFoldDB" id="A0A9Q1H3N9"/>
<dbReference type="EMBL" id="JAIZAY010000012">
    <property type="protein sequence ID" value="KAJ8032234.1"/>
    <property type="molecule type" value="Genomic_DNA"/>
</dbReference>
<name>A0A9Q1H3N9_HOLLE</name>
<dbReference type="SUPFAM" id="SSF57667">
    <property type="entry name" value="beta-beta-alpha zinc fingers"/>
    <property type="match status" value="1"/>
</dbReference>